<reference evidence="5" key="1">
    <citation type="submission" date="2023-05" db="EMBL/GenBank/DDBJ databases">
        <title>Nepenthes gracilis genome sequencing.</title>
        <authorList>
            <person name="Fukushima K."/>
        </authorList>
    </citation>
    <scope>NUCLEOTIDE SEQUENCE</scope>
    <source>
        <strain evidence="5">SING2019-196</strain>
    </source>
</reference>
<name>A0AAD3Y0L4_NEPGR</name>
<dbReference type="AlphaFoldDB" id="A0AAD3Y0L4"/>
<gene>
    <name evidence="5" type="ORF">Nepgr_026486</name>
</gene>
<evidence type="ECO:0000259" key="4">
    <source>
        <dbReference type="Pfam" id="PF23598"/>
    </source>
</evidence>
<dbReference type="Proteomes" id="UP001279734">
    <property type="component" value="Unassembled WGS sequence"/>
</dbReference>
<dbReference type="EMBL" id="BSYO01000028">
    <property type="protein sequence ID" value="GMH24643.1"/>
    <property type="molecule type" value="Genomic_DNA"/>
</dbReference>
<dbReference type="Pfam" id="PF23559">
    <property type="entry name" value="WHD_DRP"/>
    <property type="match status" value="1"/>
</dbReference>
<sequence length="797" mass="89697">MKASGWHSKTTSGNNIMNILKLSYHHLWSPLKNCFAYRALFPKDFRMDKETLISLWMAEGFIVPSYESRSLEEAGEEYFMTLLQRCFFQDITRDELGNIAKCKIHDLMHDLAQEVAGADCALTNSAELDIDKRAHHLSFGYCLESSSEFCGSLLKLKNLRTFLLPVQWQDATEFSRSSCNQIISSFECLRVLDLHNLGIESLPSSIGKLVHLRYLDLSHLPIKELPVSITNLQNLETLKLIDCYKLTKLPMNMKKLINLRHLDVTGCFNLTHMPSGMGTLTALHKLSSFIVGIRSSSASNFKSHTAQLSDLNALNNLRGKLCITVFGELVDPVSEAREANLGSKFGISELHIDWDLQNYHNSINQKHDETLLDGLLPHPNLRKLKISSHRGERLPNWASMDDLSSSLPKLVELELSNCGWCQYLPSFSQLPFLKRLCLTSLNSVMYMESGCCKPTSSLSSAAALFFPSLEKLTLDYMVSLKGWWKDAPATTSKDHRTVSSMEAIEQWQKHLPWPSFPKLSELSIKICPNLMAMPLCPNVRVLKLLKVNENFSVRTMMVNPVSFSAADLPSSSTSYSLALSKLDSLCVDNVDNLINLPLECLQNLTSLDLRDHNLLNLSTLGDVFRSLSCLKSLNIIGCHRLRSLSGGLEYLTSLKELDIRNCEELDLSADGMPGDGMPWKALKSLQSLHFHMIPKMSVLPDGLQHVTTLRSLFISDNDELTTIPEWISSMTSLELIYLFDCPRLTSLPEGIRFLASLKRLKISGCQGLIDRCRGPRGDDWPKIQHIPVVSVRLTSWD</sequence>
<evidence type="ECO:0000313" key="5">
    <source>
        <dbReference type="EMBL" id="GMH24643.1"/>
    </source>
</evidence>
<dbReference type="InterPro" id="IPR032675">
    <property type="entry name" value="LRR_dom_sf"/>
</dbReference>
<evidence type="ECO:0008006" key="7">
    <source>
        <dbReference type="Google" id="ProtNLM"/>
    </source>
</evidence>
<organism evidence="5 6">
    <name type="scientific">Nepenthes gracilis</name>
    <name type="common">Slender pitcher plant</name>
    <dbReference type="NCBI Taxonomy" id="150966"/>
    <lineage>
        <taxon>Eukaryota</taxon>
        <taxon>Viridiplantae</taxon>
        <taxon>Streptophyta</taxon>
        <taxon>Embryophyta</taxon>
        <taxon>Tracheophyta</taxon>
        <taxon>Spermatophyta</taxon>
        <taxon>Magnoliopsida</taxon>
        <taxon>eudicotyledons</taxon>
        <taxon>Gunneridae</taxon>
        <taxon>Pentapetalae</taxon>
        <taxon>Caryophyllales</taxon>
        <taxon>Nepenthaceae</taxon>
        <taxon>Nepenthes</taxon>
    </lineage>
</organism>
<accession>A0AAD3Y0L4</accession>
<proteinExistence type="predicted"/>
<keyword evidence="6" id="KW-1185">Reference proteome</keyword>
<feature type="domain" description="Disease resistance R13L4/SHOC-2-like LRR" evidence="4">
    <location>
        <begin position="181"/>
        <end position="475"/>
    </location>
</feature>
<evidence type="ECO:0000259" key="3">
    <source>
        <dbReference type="Pfam" id="PF23559"/>
    </source>
</evidence>
<dbReference type="PANTHER" id="PTHR47186">
    <property type="entry name" value="LEUCINE-RICH REPEAT-CONTAINING PROTEIN 57"/>
    <property type="match status" value="1"/>
</dbReference>
<dbReference type="Pfam" id="PF23598">
    <property type="entry name" value="LRR_14"/>
    <property type="match status" value="1"/>
</dbReference>
<feature type="domain" description="Disease resistance protein winged helix" evidence="3">
    <location>
        <begin position="40"/>
        <end position="112"/>
    </location>
</feature>
<dbReference type="InterPro" id="IPR055414">
    <property type="entry name" value="LRR_R13L4/SHOC2-like"/>
</dbReference>
<protein>
    <recommendedName>
        <fullName evidence="7">Disease resistance RPP13-like protein 1</fullName>
    </recommendedName>
</protein>
<evidence type="ECO:0000256" key="2">
    <source>
        <dbReference type="ARBA" id="ARBA00022821"/>
    </source>
</evidence>
<dbReference type="InterPro" id="IPR058922">
    <property type="entry name" value="WHD_DRP"/>
</dbReference>
<dbReference type="PANTHER" id="PTHR47186:SF13">
    <property type="entry name" value="DISEASE RESISTANCE PROTEIN RGA3"/>
    <property type="match status" value="1"/>
</dbReference>
<dbReference type="FunFam" id="1.10.10.10:FF:000322">
    <property type="entry name" value="Probable disease resistance protein At1g63360"/>
    <property type="match status" value="1"/>
</dbReference>
<dbReference type="SUPFAM" id="SSF52058">
    <property type="entry name" value="L domain-like"/>
    <property type="match status" value="2"/>
</dbReference>
<dbReference type="InterPro" id="IPR036388">
    <property type="entry name" value="WH-like_DNA-bd_sf"/>
</dbReference>
<dbReference type="Gene3D" id="3.80.10.10">
    <property type="entry name" value="Ribonuclease Inhibitor"/>
    <property type="match status" value="3"/>
</dbReference>
<keyword evidence="2" id="KW-0611">Plant defense</keyword>
<evidence type="ECO:0000256" key="1">
    <source>
        <dbReference type="ARBA" id="ARBA00022737"/>
    </source>
</evidence>
<comment type="caution">
    <text evidence="5">The sequence shown here is derived from an EMBL/GenBank/DDBJ whole genome shotgun (WGS) entry which is preliminary data.</text>
</comment>
<keyword evidence="1" id="KW-0677">Repeat</keyword>
<dbReference type="GO" id="GO:0006952">
    <property type="term" value="P:defense response"/>
    <property type="evidence" value="ECO:0007669"/>
    <property type="project" value="UniProtKB-KW"/>
</dbReference>
<dbReference type="Gene3D" id="1.10.10.10">
    <property type="entry name" value="Winged helix-like DNA-binding domain superfamily/Winged helix DNA-binding domain"/>
    <property type="match status" value="1"/>
</dbReference>
<evidence type="ECO:0000313" key="6">
    <source>
        <dbReference type="Proteomes" id="UP001279734"/>
    </source>
</evidence>